<gene>
    <name evidence="5" type="ORF">H9L17_03810</name>
</gene>
<dbReference type="SMART" id="SM00530">
    <property type="entry name" value="HTH_XRE"/>
    <property type="match status" value="1"/>
</dbReference>
<dbReference type="KEGG" id="tbv:H9L17_03810"/>
<dbReference type="InterPro" id="IPR001387">
    <property type="entry name" value="Cro/C1-type_HTH"/>
</dbReference>
<proteinExistence type="predicted"/>
<protein>
    <submittedName>
        <fullName evidence="5">Helix-turn-helix transcriptional regulator</fullName>
    </submittedName>
</protein>
<evidence type="ECO:0000256" key="3">
    <source>
        <dbReference type="ARBA" id="ARBA00023163"/>
    </source>
</evidence>
<keyword evidence="6" id="KW-1185">Reference proteome</keyword>
<dbReference type="RefSeq" id="WP_187571034.1">
    <property type="nucleotide sequence ID" value="NZ_CP060711.1"/>
</dbReference>
<dbReference type="PANTHER" id="PTHR46797:SF23">
    <property type="entry name" value="HTH-TYPE TRANSCRIPTIONAL REGULATOR SUTR"/>
    <property type="match status" value="1"/>
</dbReference>
<dbReference type="GO" id="GO:0003677">
    <property type="term" value="F:DNA binding"/>
    <property type="evidence" value="ECO:0007669"/>
    <property type="project" value="UniProtKB-KW"/>
</dbReference>
<dbReference type="PANTHER" id="PTHR46797">
    <property type="entry name" value="HTH-TYPE TRANSCRIPTIONAL REGULATOR"/>
    <property type="match status" value="1"/>
</dbReference>
<dbReference type="GO" id="GO:0005829">
    <property type="term" value="C:cytosol"/>
    <property type="evidence" value="ECO:0007669"/>
    <property type="project" value="TreeGrafter"/>
</dbReference>
<dbReference type="InterPro" id="IPR010982">
    <property type="entry name" value="Lambda_DNA-bd_dom_sf"/>
</dbReference>
<reference evidence="5 6" key="1">
    <citation type="submission" date="2020-08" db="EMBL/GenBank/DDBJ databases">
        <title>Genome sequence of Thermomonas brevis KACC 16975T.</title>
        <authorList>
            <person name="Hyun D.-W."/>
            <person name="Bae J.-W."/>
        </authorList>
    </citation>
    <scope>NUCLEOTIDE SEQUENCE [LARGE SCALE GENOMIC DNA]</scope>
    <source>
        <strain evidence="5 6">KACC 16975</strain>
    </source>
</reference>
<keyword evidence="3" id="KW-0804">Transcription</keyword>
<organism evidence="5 6">
    <name type="scientific">Thermomonas brevis</name>
    <dbReference type="NCBI Taxonomy" id="215691"/>
    <lineage>
        <taxon>Bacteria</taxon>
        <taxon>Pseudomonadati</taxon>
        <taxon>Pseudomonadota</taxon>
        <taxon>Gammaproteobacteria</taxon>
        <taxon>Lysobacterales</taxon>
        <taxon>Lysobacteraceae</taxon>
        <taxon>Thermomonas</taxon>
    </lineage>
</organism>
<dbReference type="InterPro" id="IPR050807">
    <property type="entry name" value="TransReg_Diox_bact_type"/>
</dbReference>
<dbReference type="SUPFAM" id="SSF47413">
    <property type="entry name" value="lambda repressor-like DNA-binding domains"/>
    <property type="match status" value="1"/>
</dbReference>
<accession>A0A7G9QVB2</accession>
<evidence type="ECO:0000313" key="5">
    <source>
        <dbReference type="EMBL" id="QNN47287.1"/>
    </source>
</evidence>
<evidence type="ECO:0000259" key="4">
    <source>
        <dbReference type="PROSITE" id="PS50943"/>
    </source>
</evidence>
<dbReference type="PROSITE" id="PS50943">
    <property type="entry name" value="HTH_CROC1"/>
    <property type="match status" value="1"/>
</dbReference>
<dbReference type="EMBL" id="CP060711">
    <property type="protein sequence ID" value="QNN47287.1"/>
    <property type="molecule type" value="Genomic_DNA"/>
</dbReference>
<dbReference type="Proteomes" id="UP000515977">
    <property type="component" value="Chromosome"/>
</dbReference>
<evidence type="ECO:0000313" key="6">
    <source>
        <dbReference type="Proteomes" id="UP000515977"/>
    </source>
</evidence>
<keyword evidence="1" id="KW-0805">Transcription regulation</keyword>
<dbReference type="CDD" id="cd00093">
    <property type="entry name" value="HTH_XRE"/>
    <property type="match status" value="1"/>
</dbReference>
<evidence type="ECO:0000256" key="1">
    <source>
        <dbReference type="ARBA" id="ARBA00023015"/>
    </source>
</evidence>
<sequence length="78" mass="8549">MTPALKSRPAAATARQRISANLKRLRATRGLSQEQLAELADFHRTYVSQLERCVTNISIDGLERLATALGVDVTELLA</sequence>
<dbReference type="Pfam" id="PF01381">
    <property type="entry name" value="HTH_3"/>
    <property type="match status" value="1"/>
</dbReference>
<name>A0A7G9QVB2_9GAMM</name>
<feature type="domain" description="HTH cro/C1-type" evidence="4">
    <location>
        <begin position="22"/>
        <end position="76"/>
    </location>
</feature>
<keyword evidence="2" id="KW-0238">DNA-binding</keyword>
<dbReference type="GO" id="GO:0003700">
    <property type="term" value="F:DNA-binding transcription factor activity"/>
    <property type="evidence" value="ECO:0007669"/>
    <property type="project" value="TreeGrafter"/>
</dbReference>
<evidence type="ECO:0000256" key="2">
    <source>
        <dbReference type="ARBA" id="ARBA00023125"/>
    </source>
</evidence>
<dbReference type="AlphaFoldDB" id="A0A7G9QVB2"/>
<dbReference type="Gene3D" id="1.10.260.40">
    <property type="entry name" value="lambda repressor-like DNA-binding domains"/>
    <property type="match status" value="1"/>
</dbReference>